<evidence type="ECO:0000256" key="1">
    <source>
        <dbReference type="ARBA" id="ARBA00004606"/>
    </source>
</evidence>
<dbReference type="GO" id="GO:0000030">
    <property type="term" value="F:mannosyltransferase activity"/>
    <property type="evidence" value="ECO:0007669"/>
    <property type="project" value="InterPro"/>
</dbReference>
<dbReference type="Pfam" id="PF12141">
    <property type="entry name" value="BMT"/>
    <property type="match status" value="2"/>
</dbReference>
<evidence type="ECO:0000256" key="6">
    <source>
        <dbReference type="SAM" id="MobiDB-lite"/>
    </source>
</evidence>
<keyword evidence="3" id="KW-0328">Glycosyltransferase</keyword>
<reference evidence="8 9" key="1">
    <citation type="journal article" date="2023" name="Elife">
        <title>Identification of key yeast species and microbe-microbe interactions impacting larval growth of Drosophila in the wild.</title>
        <authorList>
            <person name="Mure A."/>
            <person name="Sugiura Y."/>
            <person name="Maeda R."/>
            <person name="Honda K."/>
            <person name="Sakurai N."/>
            <person name="Takahashi Y."/>
            <person name="Watada M."/>
            <person name="Katoh T."/>
            <person name="Gotoh A."/>
            <person name="Gotoh Y."/>
            <person name="Taniguchi I."/>
            <person name="Nakamura K."/>
            <person name="Hayashi T."/>
            <person name="Katayama T."/>
            <person name="Uemura T."/>
            <person name="Hattori Y."/>
        </authorList>
    </citation>
    <scope>NUCLEOTIDE SEQUENCE [LARGE SCALE GENOMIC DNA]</scope>
    <source>
        <strain evidence="8 9">KH-74</strain>
    </source>
</reference>
<keyword evidence="9" id="KW-1185">Reference proteome</keyword>
<evidence type="ECO:0000256" key="5">
    <source>
        <dbReference type="ARBA" id="ARBA00023316"/>
    </source>
</evidence>
<proteinExistence type="inferred from homology"/>
<keyword evidence="5" id="KW-0961">Cell wall biogenesis/degradation</keyword>
<dbReference type="Proteomes" id="UP001377567">
    <property type="component" value="Unassembled WGS sequence"/>
</dbReference>
<evidence type="ECO:0000256" key="7">
    <source>
        <dbReference type="SAM" id="Phobius"/>
    </source>
</evidence>
<keyword evidence="7" id="KW-1133">Transmembrane helix</keyword>
<keyword evidence="4" id="KW-0735">Signal-anchor</keyword>
<keyword evidence="3" id="KW-0808">Transferase</keyword>
<gene>
    <name evidence="8" type="ORF">DAKH74_023050</name>
</gene>
<feature type="region of interest" description="Disordered" evidence="6">
    <location>
        <begin position="1"/>
        <end position="32"/>
    </location>
</feature>
<keyword evidence="7" id="KW-0812">Transmembrane</keyword>
<sequence length="773" mass="88136">MGKVPPSDSAESLIESSPEADARRSRTSDNYTPRKALKTATSLLAVALASVTDLSPRRYFHQVRRLCYGRRFVALVLLPLSVLILLVVSLAQMHSSNGSDSLLQQHLGYMTSFYGNGAATLVDRKKDLLKVDLSAKINSASLARTPITQRMLNDDYMLNILTGFVSNLDLDEHKKELLRQNHKNHALHNITDDADANVAKEVHQNIIDVKALERQGRKSYDSVVTCEDLSYNGTIMHSIDNPILSDDLLSIRREILKQGDWLTREVKDDRDKDKTEEEIIDTQWFRFGGASVWLESEQCYVVYSRVVYSRVKRKNHPHISLVRAQAFDKDWNEIIGKKIPYLDVDIPRNLQQELAQLDVEMGIENCDRFAQGSLELENCNVRRAKAVLLNEKKKDKILSKYYLTYPTILQIPFYADGDWKGPEDPRVTLRQGENFEEPLVLFNMYDHAEGKRRMFSFMPHRKIDPLVKFSILDRKQRNDEKNWSPFFHPSDRAVSKLSRGFIHFIYSFGPLDIMRCSLNDGVCEMVFDAKTLALSDSNSFGGMRGGTQFVKLPASLPGVRNKNMWVGFPKLHIKDCGCGKIFYRPMLDVLVESGGVYHQELVVPAIGFDIDVLSWDLKSTECMETNILSPNSIAHWNVINQNPDSLMFDDFMTLTVSESDTLTKVITLRGVLNYVLGIYREKQIKDDFEPSLESDDIIGKTISCLIGGAEQHCAAYGQSHKRIEKPRELTPEEKKALEKKLERENKEKLEDIGKSDLMKPGHKINLLDPKKKE</sequence>
<evidence type="ECO:0000313" key="9">
    <source>
        <dbReference type="Proteomes" id="UP001377567"/>
    </source>
</evidence>
<comment type="caution">
    <text evidence="8">The sequence shown here is derived from an EMBL/GenBank/DDBJ whole genome shotgun (WGS) entry which is preliminary data.</text>
</comment>
<organism evidence="8 9">
    <name type="scientific">Maudiozyma humilis</name>
    <name type="common">Sour dough yeast</name>
    <name type="synonym">Kazachstania humilis</name>
    <dbReference type="NCBI Taxonomy" id="51915"/>
    <lineage>
        <taxon>Eukaryota</taxon>
        <taxon>Fungi</taxon>
        <taxon>Dikarya</taxon>
        <taxon>Ascomycota</taxon>
        <taxon>Saccharomycotina</taxon>
        <taxon>Saccharomycetes</taxon>
        <taxon>Saccharomycetales</taxon>
        <taxon>Saccharomycetaceae</taxon>
        <taxon>Maudiozyma</taxon>
    </lineage>
</organism>
<dbReference type="InterPro" id="IPR021988">
    <property type="entry name" value="BMT1"/>
</dbReference>
<protein>
    <submittedName>
        <fullName evidence="8">Uncharacterized protein</fullName>
    </submittedName>
</protein>
<dbReference type="EMBL" id="BTGD01000005">
    <property type="protein sequence ID" value="GMM55689.1"/>
    <property type="molecule type" value="Genomic_DNA"/>
</dbReference>
<comment type="similarity">
    <text evidence="2">Belongs to the BMT family.</text>
</comment>
<keyword evidence="7" id="KW-0472">Membrane</keyword>
<name>A0AAV5RVV7_MAUHU</name>
<dbReference type="GO" id="GO:0071555">
    <property type="term" value="P:cell wall organization"/>
    <property type="evidence" value="ECO:0007669"/>
    <property type="project" value="UniProtKB-KW"/>
</dbReference>
<evidence type="ECO:0000256" key="2">
    <source>
        <dbReference type="ARBA" id="ARBA00009486"/>
    </source>
</evidence>
<evidence type="ECO:0000256" key="4">
    <source>
        <dbReference type="ARBA" id="ARBA00022968"/>
    </source>
</evidence>
<evidence type="ECO:0000313" key="8">
    <source>
        <dbReference type="EMBL" id="GMM55689.1"/>
    </source>
</evidence>
<accession>A0AAV5RVV7</accession>
<comment type="subcellular location">
    <subcellularLocation>
        <location evidence="1">Membrane</location>
        <topology evidence="1">Single-pass type II membrane protein</topology>
    </subcellularLocation>
</comment>
<feature type="transmembrane region" description="Helical" evidence="7">
    <location>
        <begin position="72"/>
        <end position="91"/>
    </location>
</feature>
<evidence type="ECO:0000256" key="3">
    <source>
        <dbReference type="ARBA" id="ARBA00022676"/>
    </source>
</evidence>
<dbReference type="GO" id="GO:0016020">
    <property type="term" value="C:membrane"/>
    <property type="evidence" value="ECO:0007669"/>
    <property type="project" value="UniProtKB-SubCell"/>
</dbReference>
<dbReference type="AlphaFoldDB" id="A0AAV5RVV7"/>
<feature type="region of interest" description="Disordered" evidence="6">
    <location>
        <begin position="741"/>
        <end position="773"/>
    </location>
</feature>
<feature type="compositionally biased region" description="Basic and acidic residues" evidence="6">
    <location>
        <begin position="741"/>
        <end position="759"/>
    </location>
</feature>